<dbReference type="Proteomes" id="UP001174909">
    <property type="component" value="Unassembled WGS sequence"/>
</dbReference>
<dbReference type="InterPro" id="IPR022002">
    <property type="entry name" value="ChsH2_Znr"/>
</dbReference>
<comment type="caution">
    <text evidence="3">The sequence shown here is derived from an EMBL/GenBank/DDBJ whole genome shotgun (WGS) entry which is preliminary data.</text>
</comment>
<evidence type="ECO:0000313" key="4">
    <source>
        <dbReference type="Proteomes" id="UP001174909"/>
    </source>
</evidence>
<dbReference type="InterPro" id="IPR052513">
    <property type="entry name" value="Thioester_dehydratase-like"/>
</dbReference>
<gene>
    <name evidence="3" type="ORF">GBAR_LOCUS16810</name>
</gene>
<sequence length="142" mass="15862">MSMIPGLERPVPVPNDLTKPFWDACNERRLVLQNCTACARLHYPPTQRCNECGSADNLEWKEVQGKGHIDVYLVIRDSRIRGFRAAQPINFAVITLDEDPGINFLSNLPGTPPGEVPVGAPVELIFEQTSTGQLVHEWRVLT</sequence>
<evidence type="ECO:0000259" key="2">
    <source>
        <dbReference type="Pfam" id="PF12172"/>
    </source>
</evidence>
<protein>
    <recommendedName>
        <fullName evidence="5">Zn-ribbon domain-containing OB-fold protein</fullName>
    </recommendedName>
</protein>
<dbReference type="Pfam" id="PF01796">
    <property type="entry name" value="OB_ChsH2_C"/>
    <property type="match status" value="1"/>
</dbReference>
<organism evidence="3 4">
    <name type="scientific">Geodia barretti</name>
    <name type="common">Barrett's horny sponge</name>
    <dbReference type="NCBI Taxonomy" id="519541"/>
    <lineage>
        <taxon>Eukaryota</taxon>
        <taxon>Metazoa</taxon>
        <taxon>Porifera</taxon>
        <taxon>Demospongiae</taxon>
        <taxon>Heteroscleromorpha</taxon>
        <taxon>Tetractinellida</taxon>
        <taxon>Astrophorina</taxon>
        <taxon>Geodiidae</taxon>
        <taxon>Geodia</taxon>
    </lineage>
</organism>
<dbReference type="PANTHER" id="PTHR34075:SF5">
    <property type="entry name" value="BLR3430 PROTEIN"/>
    <property type="match status" value="1"/>
</dbReference>
<keyword evidence="4" id="KW-1185">Reference proteome</keyword>
<dbReference type="SUPFAM" id="SSF50249">
    <property type="entry name" value="Nucleic acid-binding proteins"/>
    <property type="match status" value="1"/>
</dbReference>
<dbReference type="Pfam" id="PF12172">
    <property type="entry name" value="zf-ChsH2"/>
    <property type="match status" value="1"/>
</dbReference>
<dbReference type="EMBL" id="CASHTH010002423">
    <property type="protein sequence ID" value="CAI8029625.1"/>
    <property type="molecule type" value="Genomic_DNA"/>
</dbReference>
<feature type="domain" description="ChsH2 rubredoxin-like zinc ribbon" evidence="2">
    <location>
        <begin position="22"/>
        <end position="56"/>
    </location>
</feature>
<reference evidence="3" key="1">
    <citation type="submission" date="2023-03" db="EMBL/GenBank/DDBJ databases">
        <authorList>
            <person name="Steffen K."/>
            <person name="Cardenas P."/>
        </authorList>
    </citation>
    <scope>NUCLEOTIDE SEQUENCE</scope>
</reference>
<name>A0AA35SGE8_GEOBA</name>
<dbReference type="Gene3D" id="6.10.30.10">
    <property type="match status" value="1"/>
</dbReference>
<evidence type="ECO:0000313" key="3">
    <source>
        <dbReference type="EMBL" id="CAI8029625.1"/>
    </source>
</evidence>
<evidence type="ECO:0008006" key="5">
    <source>
        <dbReference type="Google" id="ProtNLM"/>
    </source>
</evidence>
<dbReference type="AlphaFoldDB" id="A0AA35SGE8"/>
<dbReference type="InterPro" id="IPR002878">
    <property type="entry name" value="ChsH2_C"/>
</dbReference>
<accession>A0AA35SGE8</accession>
<dbReference type="InterPro" id="IPR012340">
    <property type="entry name" value="NA-bd_OB-fold"/>
</dbReference>
<feature type="domain" description="ChsH2 C-terminal OB-fold" evidence="1">
    <location>
        <begin position="60"/>
        <end position="126"/>
    </location>
</feature>
<dbReference type="PANTHER" id="PTHR34075">
    <property type="entry name" value="BLR3430 PROTEIN"/>
    <property type="match status" value="1"/>
</dbReference>
<evidence type="ECO:0000259" key="1">
    <source>
        <dbReference type="Pfam" id="PF01796"/>
    </source>
</evidence>
<proteinExistence type="predicted"/>